<dbReference type="AlphaFoldDB" id="A0A317KEE0"/>
<dbReference type="InterPro" id="IPR007263">
    <property type="entry name" value="DCC1-like"/>
</dbReference>
<dbReference type="GO" id="GO:0015035">
    <property type="term" value="F:protein-disulfide reductase activity"/>
    <property type="evidence" value="ECO:0007669"/>
    <property type="project" value="InterPro"/>
</dbReference>
<organism evidence="1 2">
    <name type="scientific">Micromonospora globispora</name>
    <dbReference type="NCBI Taxonomy" id="1450148"/>
    <lineage>
        <taxon>Bacteria</taxon>
        <taxon>Bacillati</taxon>
        <taxon>Actinomycetota</taxon>
        <taxon>Actinomycetes</taxon>
        <taxon>Micromonosporales</taxon>
        <taxon>Micromonosporaceae</taxon>
        <taxon>Micromonospora</taxon>
    </lineage>
</organism>
<accession>A0A317KEE0</accession>
<sequence length="139" mass="14979">METSTFVYDGDCAFCTRCAEFIERRIPTGARVVPWQFADLDALGLTEAECEEAVQWVGADGSRASGPDAIAKLLGESAPLWRVAGAGLRISPVRAAAWPAYRWVARNRHRLPGGTAACSLPQEARERLYGPTGRPTSGS</sequence>
<dbReference type="EMBL" id="QGSV01000094">
    <property type="protein sequence ID" value="PWU51120.1"/>
    <property type="molecule type" value="Genomic_DNA"/>
</dbReference>
<dbReference type="Proteomes" id="UP000245683">
    <property type="component" value="Unassembled WGS sequence"/>
</dbReference>
<dbReference type="OrthoDB" id="9813713at2"/>
<proteinExistence type="predicted"/>
<comment type="caution">
    <text evidence="1">The sequence shown here is derived from an EMBL/GenBank/DDBJ whole genome shotgun (WGS) entry which is preliminary data.</text>
</comment>
<gene>
    <name evidence="1" type="ORF">DLJ46_05500</name>
</gene>
<evidence type="ECO:0000313" key="1">
    <source>
        <dbReference type="EMBL" id="PWU51120.1"/>
    </source>
</evidence>
<protein>
    <submittedName>
        <fullName evidence="1">DUF393 domain-containing protein</fullName>
    </submittedName>
</protein>
<dbReference type="RefSeq" id="WP_109943580.1">
    <property type="nucleotide sequence ID" value="NZ_QGGF01000689.1"/>
</dbReference>
<name>A0A317KEE0_9ACTN</name>
<reference evidence="2" key="1">
    <citation type="submission" date="2018-05" db="EMBL/GenBank/DDBJ databases">
        <title>Micromonospora globispora sp. nov. and Micromonospora rugosa sp. nov., isolated from marine sediment.</title>
        <authorList>
            <person name="Carro L."/>
            <person name="Aysel V."/>
            <person name="Cetin D."/>
            <person name="Igual J.M."/>
            <person name="Klenk H.-P."/>
            <person name="Trujillo M.E."/>
            <person name="Sahin N."/>
        </authorList>
    </citation>
    <scope>NUCLEOTIDE SEQUENCE [LARGE SCALE GENOMIC DNA]</scope>
    <source>
        <strain evidence="2">S2904</strain>
    </source>
</reference>
<evidence type="ECO:0000313" key="2">
    <source>
        <dbReference type="Proteomes" id="UP000245683"/>
    </source>
</evidence>
<dbReference type="Pfam" id="PF04134">
    <property type="entry name" value="DCC1-like"/>
    <property type="match status" value="1"/>
</dbReference>
<keyword evidence="2" id="KW-1185">Reference proteome</keyword>